<evidence type="ECO:0000256" key="4">
    <source>
        <dbReference type="PROSITE-ProRule" id="PRU01248"/>
    </source>
</evidence>
<dbReference type="InterPro" id="IPR050090">
    <property type="entry name" value="Tyrosine_recombinase_XerCD"/>
</dbReference>
<feature type="domain" description="Core-binding (CB)" evidence="6">
    <location>
        <begin position="1"/>
        <end position="82"/>
    </location>
</feature>
<evidence type="ECO:0000313" key="7">
    <source>
        <dbReference type="EMBL" id="MCM2534328.1"/>
    </source>
</evidence>
<keyword evidence="3" id="KW-0233">DNA recombination</keyword>
<protein>
    <submittedName>
        <fullName evidence="7">Tyrosine-type recombinase/integrase</fullName>
    </submittedName>
</protein>
<evidence type="ECO:0000256" key="2">
    <source>
        <dbReference type="ARBA" id="ARBA00023125"/>
    </source>
</evidence>
<dbReference type="InterPro" id="IPR004107">
    <property type="entry name" value="Integrase_SAM-like_N"/>
</dbReference>
<evidence type="ECO:0000313" key="8">
    <source>
        <dbReference type="Proteomes" id="UP001523262"/>
    </source>
</evidence>
<reference evidence="7 8" key="1">
    <citation type="submission" date="2022-06" db="EMBL/GenBank/DDBJ databases">
        <authorList>
            <person name="Jeon C.O."/>
        </authorList>
    </citation>
    <scope>NUCLEOTIDE SEQUENCE [LARGE SCALE GENOMIC DNA]</scope>
    <source>
        <strain evidence="7 8">KCTC 13943</strain>
    </source>
</reference>
<dbReference type="InterPro" id="IPR010998">
    <property type="entry name" value="Integrase_recombinase_N"/>
</dbReference>
<sequence length="304" mass="35740">MLEEYIADLQKKDKSSKTVISYRNDILIFLEDLHIQPDGFVTATDVRKWIHGLVNPQEGKPLAITTINRRLNALRSFYSWAVKNKKLQHNPMVEIKNVKSADEDSEKIMWLTEEEFEDLLNRVRKTPVKSRGVDPEEKYRRDRAIIYLLTYAGLRVDELSNLKLTDLDMELRRIRIVGKGRKLRTVPMSHTLWQELYDWLIFRAEMANKKPHVEESSYVFYSQRSPQFTVRGIQAMIESYSLPKKKLTPHMFRHTFCKWMLKATNNDIEKVRRLAGHSNISTTAKYLRDSYSDLADAVEAMPKF</sequence>
<keyword evidence="1" id="KW-0229">DNA integration</keyword>
<dbReference type="InterPro" id="IPR011010">
    <property type="entry name" value="DNA_brk_join_enz"/>
</dbReference>
<feature type="domain" description="Tyr recombinase" evidence="5">
    <location>
        <begin position="106"/>
        <end position="299"/>
    </location>
</feature>
<dbReference type="SUPFAM" id="SSF56349">
    <property type="entry name" value="DNA breaking-rejoining enzymes"/>
    <property type="match status" value="1"/>
</dbReference>
<dbReference type="InterPro" id="IPR013762">
    <property type="entry name" value="Integrase-like_cat_sf"/>
</dbReference>
<comment type="caution">
    <text evidence="7">The sequence shown here is derived from an EMBL/GenBank/DDBJ whole genome shotgun (WGS) entry which is preliminary data.</text>
</comment>
<evidence type="ECO:0000259" key="6">
    <source>
        <dbReference type="PROSITE" id="PS51900"/>
    </source>
</evidence>
<gene>
    <name evidence="7" type="ORF">NDK43_20690</name>
</gene>
<dbReference type="CDD" id="cd00397">
    <property type="entry name" value="DNA_BRE_C"/>
    <property type="match status" value="1"/>
</dbReference>
<dbReference type="PANTHER" id="PTHR30349">
    <property type="entry name" value="PHAGE INTEGRASE-RELATED"/>
    <property type="match status" value="1"/>
</dbReference>
<accession>A0ABT0WDJ2</accession>
<dbReference type="Pfam" id="PF02899">
    <property type="entry name" value="Phage_int_SAM_1"/>
    <property type="match status" value="1"/>
</dbReference>
<dbReference type="PROSITE" id="PS51900">
    <property type="entry name" value="CB"/>
    <property type="match status" value="1"/>
</dbReference>
<evidence type="ECO:0000256" key="1">
    <source>
        <dbReference type="ARBA" id="ARBA00022908"/>
    </source>
</evidence>
<dbReference type="InterPro" id="IPR044068">
    <property type="entry name" value="CB"/>
</dbReference>
<dbReference type="PANTHER" id="PTHR30349:SF81">
    <property type="entry name" value="TYROSINE RECOMBINASE XERC"/>
    <property type="match status" value="1"/>
</dbReference>
<keyword evidence="8" id="KW-1185">Reference proteome</keyword>
<dbReference type="Gene3D" id="1.10.150.130">
    <property type="match status" value="1"/>
</dbReference>
<dbReference type="Proteomes" id="UP001523262">
    <property type="component" value="Unassembled WGS sequence"/>
</dbReference>
<dbReference type="InterPro" id="IPR002104">
    <property type="entry name" value="Integrase_catalytic"/>
</dbReference>
<dbReference type="Gene3D" id="1.10.443.10">
    <property type="entry name" value="Intergrase catalytic core"/>
    <property type="match status" value="1"/>
</dbReference>
<dbReference type="PROSITE" id="PS51898">
    <property type="entry name" value="TYR_RECOMBINASE"/>
    <property type="match status" value="1"/>
</dbReference>
<name>A0ABT0WDJ2_9BACI</name>
<dbReference type="EMBL" id="JAMQCR010000002">
    <property type="protein sequence ID" value="MCM2534328.1"/>
    <property type="molecule type" value="Genomic_DNA"/>
</dbReference>
<dbReference type="Pfam" id="PF00589">
    <property type="entry name" value="Phage_integrase"/>
    <property type="match status" value="1"/>
</dbReference>
<keyword evidence="2 4" id="KW-0238">DNA-binding</keyword>
<evidence type="ECO:0000256" key="3">
    <source>
        <dbReference type="ARBA" id="ARBA00023172"/>
    </source>
</evidence>
<evidence type="ECO:0000259" key="5">
    <source>
        <dbReference type="PROSITE" id="PS51898"/>
    </source>
</evidence>
<proteinExistence type="predicted"/>
<organism evidence="7 8">
    <name type="scientific">Neobacillus pocheonensis</name>
    <dbReference type="NCBI Taxonomy" id="363869"/>
    <lineage>
        <taxon>Bacteria</taxon>
        <taxon>Bacillati</taxon>
        <taxon>Bacillota</taxon>
        <taxon>Bacilli</taxon>
        <taxon>Bacillales</taxon>
        <taxon>Bacillaceae</taxon>
        <taxon>Neobacillus</taxon>
    </lineage>
</organism>